<reference evidence="3 4" key="1">
    <citation type="submission" date="2015-11" db="EMBL/GenBank/DDBJ databases">
        <title>Genomic analysis of 38 Legionella species identifies large and diverse effector repertoires.</title>
        <authorList>
            <person name="Burstein D."/>
            <person name="Amaro F."/>
            <person name="Zusman T."/>
            <person name="Lifshitz Z."/>
            <person name="Cohen O."/>
            <person name="Gilbert J.A."/>
            <person name="Pupko T."/>
            <person name="Shuman H.A."/>
            <person name="Segal G."/>
        </authorList>
    </citation>
    <scope>NUCLEOTIDE SEQUENCE [LARGE SCALE GENOMIC DNA]</scope>
    <source>
        <strain evidence="3 4">Oak Ridge-10</strain>
    </source>
</reference>
<evidence type="ECO:0000313" key="4">
    <source>
        <dbReference type="Proteomes" id="UP000054858"/>
    </source>
</evidence>
<feature type="transmembrane region" description="Helical" evidence="1">
    <location>
        <begin position="267"/>
        <end position="284"/>
    </location>
</feature>
<feature type="signal peptide" evidence="2">
    <location>
        <begin position="1"/>
        <end position="22"/>
    </location>
</feature>
<feature type="transmembrane region" description="Helical" evidence="1">
    <location>
        <begin position="234"/>
        <end position="255"/>
    </location>
</feature>
<accession>A0A0W0WXI9</accession>
<evidence type="ECO:0000256" key="1">
    <source>
        <dbReference type="SAM" id="Phobius"/>
    </source>
</evidence>
<comment type="caution">
    <text evidence="3">The sequence shown here is derived from an EMBL/GenBank/DDBJ whole genome shotgun (WGS) entry which is preliminary data.</text>
</comment>
<dbReference type="AlphaFoldDB" id="A0A0W0WXI9"/>
<keyword evidence="2" id="KW-0732">Signal</keyword>
<dbReference type="RefSeq" id="WP_025386119.1">
    <property type="nucleotide sequence ID" value="NZ_LCUA01000001.1"/>
</dbReference>
<dbReference type="EMBL" id="LNYP01000031">
    <property type="protein sequence ID" value="KTD37008.1"/>
    <property type="molecule type" value="Genomic_DNA"/>
</dbReference>
<keyword evidence="1" id="KW-1133">Transmembrane helix</keyword>
<keyword evidence="1" id="KW-0812">Transmembrane</keyword>
<dbReference type="InterPro" id="IPR036249">
    <property type="entry name" value="Thioredoxin-like_sf"/>
</dbReference>
<dbReference type="PATRIC" id="fig|29423.5.peg.2249"/>
<dbReference type="Gene3D" id="3.40.30.10">
    <property type="entry name" value="Glutaredoxin"/>
    <property type="match status" value="1"/>
</dbReference>
<feature type="transmembrane region" description="Helical" evidence="1">
    <location>
        <begin position="311"/>
        <end position="335"/>
    </location>
</feature>
<evidence type="ECO:0000256" key="2">
    <source>
        <dbReference type="SAM" id="SignalP"/>
    </source>
</evidence>
<name>A0A0W0WXI9_9GAMM</name>
<gene>
    <name evidence="3" type="ORF">Loak_2144</name>
</gene>
<evidence type="ECO:0000313" key="3">
    <source>
        <dbReference type="EMBL" id="KTD37008.1"/>
    </source>
</evidence>
<dbReference type="Proteomes" id="UP000054858">
    <property type="component" value="Unassembled WGS sequence"/>
</dbReference>
<feature type="transmembrane region" description="Helical" evidence="1">
    <location>
        <begin position="347"/>
        <end position="366"/>
    </location>
</feature>
<keyword evidence="1" id="KW-0472">Membrane</keyword>
<organism evidence="3 4">
    <name type="scientific">Legionella oakridgensis</name>
    <dbReference type="NCBI Taxonomy" id="29423"/>
    <lineage>
        <taxon>Bacteria</taxon>
        <taxon>Pseudomonadati</taxon>
        <taxon>Pseudomonadota</taxon>
        <taxon>Gammaproteobacteria</taxon>
        <taxon>Legionellales</taxon>
        <taxon>Legionellaceae</taxon>
        <taxon>Legionella</taxon>
    </lineage>
</organism>
<dbReference type="SUPFAM" id="SSF52833">
    <property type="entry name" value="Thioredoxin-like"/>
    <property type="match status" value="1"/>
</dbReference>
<evidence type="ECO:0008006" key="5">
    <source>
        <dbReference type="Google" id="ProtNLM"/>
    </source>
</evidence>
<feature type="chain" id="PRO_5006915935" description="Thioredoxin domain-containing protein" evidence="2">
    <location>
        <begin position="23"/>
        <end position="399"/>
    </location>
</feature>
<sequence length="399" mass="46108">MRAAVKTLLGLFLLLNASLVFTDSQSNYWFEKEKEEVQINVDLFLTSTCPHCQKANEFFRNMEKNNPWLAVHRYFINQDKNALTLFHERLQQQNSNDFSVPAFFFCDSRWAGFAEAETSGKTLMHALNYCRKHIQQDGQLTPRTVNVLREWGAANQFNLNKNMIQSAAQFIPMAAFMDAITPCAVFSLAAFLAFLWLYPRYQSQLATGCIFIVSLVVIHWIRQVNAIYYYQVIPWMRGPAVIVGFLLLLYIVYFYRKLRFNDETRPARLHYVSVFLTAILVQIYQQTCALNVALIFEQWLSSQTLTMAGRLFYYLVYHLFYALPLVLFLAFYIFLSRSGRLASLYHKLSVAACLILLMIAGLLVIYPTLLASLSLSSMVLVISLLGGWIIVRLQQRYGR</sequence>
<feature type="transmembrane region" description="Helical" evidence="1">
    <location>
        <begin position="170"/>
        <end position="198"/>
    </location>
</feature>
<feature type="transmembrane region" description="Helical" evidence="1">
    <location>
        <begin position="205"/>
        <end position="222"/>
    </location>
</feature>
<protein>
    <recommendedName>
        <fullName evidence="5">Thioredoxin domain-containing protein</fullName>
    </recommendedName>
</protein>
<proteinExistence type="predicted"/>
<feature type="transmembrane region" description="Helical" evidence="1">
    <location>
        <begin position="372"/>
        <end position="391"/>
    </location>
</feature>